<protein>
    <submittedName>
        <fullName evidence="2">Uncharacterized protein</fullName>
    </submittedName>
</protein>
<sequence length="162" mass="17539">MAVLERLHHSPPPTGISIGGSRPDLQQYVEFLKLENAYRRKKDESRDSRDKSIIEVLLKDLEYDEGSRRDIETGFTTNGGSSSRPVASQPVIGAAVSQGLPAGSSRMNLSYLPAVTHGYTTGGLAGEVVAEGDAAMRDAGLRFESTVQNVDDIIDLSFLEKD</sequence>
<name>A0AAP0MHZ5_9ROSI</name>
<dbReference type="AlphaFoldDB" id="A0AAP0MHZ5"/>
<evidence type="ECO:0000313" key="2">
    <source>
        <dbReference type="EMBL" id="KAK9208141.1"/>
    </source>
</evidence>
<proteinExistence type="predicted"/>
<gene>
    <name evidence="2" type="ORF">WN944_000495</name>
</gene>
<organism evidence="2 3">
    <name type="scientific">Citrus x changshan-huyou</name>
    <dbReference type="NCBI Taxonomy" id="2935761"/>
    <lineage>
        <taxon>Eukaryota</taxon>
        <taxon>Viridiplantae</taxon>
        <taxon>Streptophyta</taxon>
        <taxon>Embryophyta</taxon>
        <taxon>Tracheophyta</taxon>
        <taxon>Spermatophyta</taxon>
        <taxon>Magnoliopsida</taxon>
        <taxon>eudicotyledons</taxon>
        <taxon>Gunneridae</taxon>
        <taxon>Pentapetalae</taxon>
        <taxon>rosids</taxon>
        <taxon>malvids</taxon>
        <taxon>Sapindales</taxon>
        <taxon>Rutaceae</taxon>
        <taxon>Aurantioideae</taxon>
        <taxon>Citrus</taxon>
    </lineage>
</organism>
<evidence type="ECO:0000256" key="1">
    <source>
        <dbReference type="SAM" id="MobiDB-lite"/>
    </source>
</evidence>
<reference evidence="2 3" key="1">
    <citation type="submission" date="2024-05" db="EMBL/GenBank/DDBJ databases">
        <title>Haplotype-resolved chromosome-level genome assembly of Huyou (Citrus changshanensis).</title>
        <authorList>
            <person name="Miao C."/>
            <person name="Chen W."/>
            <person name="Wu Y."/>
            <person name="Wang L."/>
            <person name="Zhao S."/>
            <person name="Grierson D."/>
            <person name="Xu C."/>
            <person name="Chen K."/>
        </authorList>
    </citation>
    <scope>NUCLEOTIDE SEQUENCE [LARGE SCALE GENOMIC DNA]</scope>
    <source>
        <strain evidence="2">01-14</strain>
        <tissue evidence="2">Leaf</tissue>
    </source>
</reference>
<keyword evidence="3" id="KW-1185">Reference proteome</keyword>
<feature type="region of interest" description="Disordered" evidence="1">
    <location>
        <begin position="1"/>
        <end position="22"/>
    </location>
</feature>
<dbReference type="EMBL" id="JBCGBO010000004">
    <property type="protein sequence ID" value="KAK9208141.1"/>
    <property type="molecule type" value="Genomic_DNA"/>
</dbReference>
<accession>A0AAP0MHZ5</accession>
<comment type="caution">
    <text evidence="2">The sequence shown here is derived from an EMBL/GenBank/DDBJ whole genome shotgun (WGS) entry which is preliminary data.</text>
</comment>
<evidence type="ECO:0000313" key="3">
    <source>
        <dbReference type="Proteomes" id="UP001428341"/>
    </source>
</evidence>
<dbReference type="Proteomes" id="UP001428341">
    <property type="component" value="Unassembled WGS sequence"/>
</dbReference>